<dbReference type="OrthoDB" id="5342145at2"/>
<evidence type="ECO:0000313" key="2">
    <source>
        <dbReference type="Proteomes" id="UP000244193"/>
    </source>
</evidence>
<gene>
    <name evidence="1" type="ORF">HYN48_06170</name>
</gene>
<dbReference type="Pfam" id="PF11294">
    <property type="entry name" value="DUF3095"/>
    <property type="match status" value="1"/>
</dbReference>
<sequence>MTNDHFYSALPLHQGSVSELLGKEHCFAKVPDDWHVVITDIRGSTAAVLEGRHEQVNFVATGSIVAVLNIAFSLNITVPFFFGGDGATFIIPNTLLERVMNALTSYKARTLENFNLELRACSVPVRKLHGDGQEIRIARFSSSANFIIPVVLGNGLDHAEQLIKGELHVPADTATETEAPDLAGMQCRWDKIPAPIDKEEIVTLLVIARDVASQGSAFRKILGKIDTLYGAPEKRQPISIARLRLKTTFNRLGVEMKLRLGHVKFIELIRKWLFTSFIYLYFKTRNGKKYLENLVAMSDTLVLDGKINTVISGTVRQRQALLELLDRMEADAEIVYGMHLSNASIMSCYVRDVKDDHIHFVDGSDGGYTQAAGMLKRKLRTYATRDN</sequence>
<dbReference type="InterPro" id="IPR021445">
    <property type="entry name" value="DUF3095"/>
</dbReference>
<name>A0A2S0REN2_9FLAO</name>
<organism evidence="1 2">
    <name type="scientific">Flavobacterium magnum</name>
    <dbReference type="NCBI Taxonomy" id="2162713"/>
    <lineage>
        <taxon>Bacteria</taxon>
        <taxon>Pseudomonadati</taxon>
        <taxon>Bacteroidota</taxon>
        <taxon>Flavobacteriia</taxon>
        <taxon>Flavobacteriales</taxon>
        <taxon>Flavobacteriaceae</taxon>
        <taxon>Flavobacterium</taxon>
    </lineage>
</organism>
<dbReference type="EMBL" id="CP028811">
    <property type="protein sequence ID" value="AWA29698.1"/>
    <property type="molecule type" value="Genomic_DNA"/>
</dbReference>
<dbReference type="KEGG" id="fmg:HYN48_06170"/>
<accession>A0A2S0REN2</accession>
<evidence type="ECO:0000313" key="1">
    <source>
        <dbReference type="EMBL" id="AWA29698.1"/>
    </source>
</evidence>
<protein>
    <submittedName>
        <fullName evidence="1">DUF3095 domain-containing protein</fullName>
    </submittedName>
</protein>
<keyword evidence="2" id="KW-1185">Reference proteome</keyword>
<proteinExistence type="predicted"/>
<dbReference type="AlphaFoldDB" id="A0A2S0REN2"/>
<dbReference type="RefSeq" id="WP_108370282.1">
    <property type="nucleotide sequence ID" value="NZ_CP028811.1"/>
</dbReference>
<reference evidence="1 2" key="1">
    <citation type="submission" date="2018-04" db="EMBL/GenBank/DDBJ databases">
        <title>Genome sequencing of Flavobacterium sp. HYN0048.</title>
        <authorList>
            <person name="Yi H."/>
            <person name="Baek C."/>
        </authorList>
    </citation>
    <scope>NUCLEOTIDE SEQUENCE [LARGE SCALE GENOMIC DNA]</scope>
    <source>
        <strain evidence="1 2">HYN0048</strain>
    </source>
</reference>
<dbReference type="Proteomes" id="UP000244193">
    <property type="component" value="Chromosome"/>
</dbReference>